<dbReference type="PANTHER" id="PTHR12814">
    <property type="entry name" value="RNA-BINDING PROTEIN NOB1"/>
    <property type="match status" value="1"/>
</dbReference>
<sequence length="151" mass="16847">MKIILDATAFFVDRPYEGEIYTTPRVVAELVDLRAKCRYETLLATGLTVTEPSPEARRAAEAAAGLSRDISVLSPTDLEVLALARDLEGVLYTDDFAVQNAAINLGVETHPIQQRRAKKVKWKYRCAGCGRYYDEPGECPVCGAEVRRKRR</sequence>
<proteinExistence type="predicted"/>
<dbReference type="SUPFAM" id="SSF88723">
    <property type="entry name" value="PIN domain-like"/>
    <property type="match status" value="1"/>
</dbReference>
<keyword evidence="1" id="KW-0540">Nuclease</keyword>
<dbReference type="EMBL" id="CP036172">
    <property type="protein sequence ID" value="QSZ67635.1"/>
    <property type="molecule type" value="Genomic_DNA"/>
</dbReference>
<dbReference type="Gene3D" id="2.20.28.10">
    <property type="match status" value="1"/>
</dbReference>
<evidence type="ECO:0000256" key="3">
    <source>
        <dbReference type="ARBA" id="ARBA00022801"/>
    </source>
</evidence>
<dbReference type="GO" id="GO:0016787">
    <property type="term" value="F:hydrolase activity"/>
    <property type="evidence" value="ECO:0007669"/>
    <property type="project" value="UniProtKB-KW"/>
</dbReference>
<dbReference type="GO" id="GO:0030688">
    <property type="term" value="C:preribosome, small subunit precursor"/>
    <property type="evidence" value="ECO:0007669"/>
    <property type="project" value="TreeGrafter"/>
</dbReference>
<dbReference type="CDD" id="cd09876">
    <property type="entry name" value="PIN_Nob1-like"/>
    <property type="match status" value="1"/>
</dbReference>
<evidence type="ECO:0000313" key="5">
    <source>
        <dbReference type="EMBL" id="QSZ67635.1"/>
    </source>
</evidence>
<reference evidence="5" key="1">
    <citation type="journal article" date="2001" name="Int. J. Syst. Evol. Microbiol.">
        <title>Methanofollis aquaemaris sp. nov., a methanogen isolated from an aquaculture fish pond.</title>
        <authorList>
            <person name="Lai M.C."/>
            <person name="Chen S.C."/>
        </authorList>
    </citation>
    <scope>NUCLEOTIDE SEQUENCE</scope>
    <source>
        <strain evidence="5">N2F9704</strain>
    </source>
</reference>
<dbReference type="AlphaFoldDB" id="A0A8A3S672"/>
<keyword evidence="6" id="KW-1185">Reference proteome</keyword>
<dbReference type="RefSeq" id="WP_265580537.1">
    <property type="nucleotide sequence ID" value="NZ_CP036172.1"/>
</dbReference>
<dbReference type="GO" id="GO:0046872">
    <property type="term" value="F:metal ion binding"/>
    <property type="evidence" value="ECO:0007669"/>
    <property type="project" value="UniProtKB-KW"/>
</dbReference>
<evidence type="ECO:0000256" key="1">
    <source>
        <dbReference type="ARBA" id="ARBA00022722"/>
    </source>
</evidence>
<dbReference type="PANTHER" id="PTHR12814:SF2">
    <property type="entry name" value="RNA-BINDING PROTEIN NOB1"/>
    <property type="match status" value="1"/>
</dbReference>
<dbReference type="GO" id="GO:0004521">
    <property type="term" value="F:RNA endonuclease activity"/>
    <property type="evidence" value="ECO:0007669"/>
    <property type="project" value="TreeGrafter"/>
</dbReference>
<dbReference type="KEGG" id="maqe:RJ40_09005"/>
<dbReference type="InterPro" id="IPR029060">
    <property type="entry name" value="PIN-like_dom_sf"/>
</dbReference>
<dbReference type="Proteomes" id="UP001042704">
    <property type="component" value="Chromosome"/>
</dbReference>
<keyword evidence="3" id="KW-0378">Hydrolase</keyword>
<dbReference type="GO" id="GO:0030490">
    <property type="term" value="P:maturation of SSU-rRNA"/>
    <property type="evidence" value="ECO:0007669"/>
    <property type="project" value="TreeGrafter"/>
</dbReference>
<reference evidence="5" key="2">
    <citation type="submission" date="2019-02" db="EMBL/GenBank/DDBJ databases">
        <authorList>
            <person name="Chen S.-C."/>
            <person name="Chien H.-H."/>
            <person name="Lai M.-C."/>
        </authorList>
    </citation>
    <scope>NUCLEOTIDE SEQUENCE</scope>
    <source>
        <strain evidence="5">N2F9704</strain>
    </source>
</reference>
<keyword evidence="2" id="KW-0479">Metal-binding</keyword>
<dbReference type="GeneID" id="76424503"/>
<dbReference type="InterPro" id="IPR002716">
    <property type="entry name" value="PIN_dom"/>
</dbReference>
<organism evidence="5 6">
    <name type="scientific">Methanofollis aquaemaris</name>
    <dbReference type="NCBI Taxonomy" id="126734"/>
    <lineage>
        <taxon>Archaea</taxon>
        <taxon>Methanobacteriati</taxon>
        <taxon>Methanobacteriota</taxon>
        <taxon>Stenosarchaea group</taxon>
        <taxon>Methanomicrobia</taxon>
        <taxon>Methanomicrobiales</taxon>
        <taxon>Methanomicrobiaceae</taxon>
        <taxon>Methanofollis</taxon>
    </lineage>
</organism>
<accession>A0A8A3S672</accession>
<evidence type="ECO:0000313" key="6">
    <source>
        <dbReference type="Proteomes" id="UP001042704"/>
    </source>
</evidence>
<gene>
    <name evidence="5" type="ORF">RJ40_09005</name>
</gene>
<evidence type="ECO:0000259" key="4">
    <source>
        <dbReference type="SMART" id="SM00670"/>
    </source>
</evidence>
<dbReference type="SMART" id="SM00670">
    <property type="entry name" value="PINc"/>
    <property type="match status" value="1"/>
</dbReference>
<dbReference type="InterPro" id="IPR039907">
    <property type="entry name" value="NOB1"/>
</dbReference>
<protein>
    <submittedName>
        <fullName evidence="5">Nucleotide-binding protein</fullName>
    </submittedName>
</protein>
<dbReference type="Gene3D" id="3.40.50.1010">
    <property type="entry name" value="5'-nuclease"/>
    <property type="match status" value="1"/>
</dbReference>
<name>A0A8A3S672_9EURY</name>
<feature type="domain" description="PIN" evidence="4">
    <location>
        <begin position="1"/>
        <end position="100"/>
    </location>
</feature>
<evidence type="ECO:0000256" key="2">
    <source>
        <dbReference type="ARBA" id="ARBA00022723"/>
    </source>
</evidence>
<dbReference type="InterPro" id="IPR033411">
    <property type="entry name" value="Ribonuclease_PIN"/>
</dbReference>
<dbReference type="Pfam" id="PF17146">
    <property type="entry name" value="PIN_6"/>
    <property type="match status" value="1"/>
</dbReference>